<comment type="similarity">
    <text evidence="3 14 15">Belongs to the HemJ family.</text>
</comment>
<keyword evidence="9 14" id="KW-1133">Transmembrane helix</keyword>
<evidence type="ECO:0000313" key="16">
    <source>
        <dbReference type="EMBL" id="WPY00857.1"/>
    </source>
</evidence>
<dbReference type="NCBIfam" id="TIGR00701">
    <property type="entry name" value="protoporphyrinogen oxidase HemJ"/>
    <property type="match status" value="1"/>
</dbReference>
<feature type="transmembrane region" description="Helical" evidence="14">
    <location>
        <begin position="6"/>
        <end position="26"/>
    </location>
</feature>
<evidence type="ECO:0000313" key="17">
    <source>
        <dbReference type="Proteomes" id="UP001326613"/>
    </source>
</evidence>
<keyword evidence="8 14" id="KW-0479">Metal-binding</keyword>
<evidence type="ECO:0000256" key="5">
    <source>
        <dbReference type="ARBA" id="ARBA00022475"/>
    </source>
</evidence>
<comment type="subunit">
    <text evidence="14">Homodimer.</text>
</comment>
<proteinExistence type="inferred from homology"/>
<feature type="transmembrane region" description="Helical" evidence="14">
    <location>
        <begin position="56"/>
        <end position="77"/>
    </location>
</feature>
<evidence type="ECO:0000256" key="14">
    <source>
        <dbReference type="HAMAP-Rule" id="MF_02239"/>
    </source>
</evidence>
<organism evidence="16 17">
    <name type="scientific">Candidatus Trichorickettsia mobilis</name>
    <dbReference type="NCBI Taxonomy" id="1346319"/>
    <lineage>
        <taxon>Bacteria</taxon>
        <taxon>Pseudomonadati</taxon>
        <taxon>Pseudomonadota</taxon>
        <taxon>Alphaproteobacteria</taxon>
        <taxon>Rickettsiales</taxon>
        <taxon>Rickettsiaceae</taxon>
        <taxon>Rickettsieae</taxon>
        <taxon>Candidatus Trichorickettsia</taxon>
    </lineage>
</organism>
<evidence type="ECO:0000256" key="15">
    <source>
        <dbReference type="PIRNR" id="PIRNR004638"/>
    </source>
</evidence>
<keyword evidence="11 14" id="KW-0408">Iron</keyword>
<dbReference type="EMBL" id="CP112932">
    <property type="protein sequence ID" value="WPY00857.1"/>
    <property type="molecule type" value="Genomic_DNA"/>
</dbReference>
<evidence type="ECO:0000256" key="7">
    <source>
        <dbReference type="ARBA" id="ARBA00022692"/>
    </source>
</evidence>
<dbReference type="InterPro" id="IPR005265">
    <property type="entry name" value="HemJ-like"/>
</dbReference>
<dbReference type="Proteomes" id="UP001326613">
    <property type="component" value="Chromosome"/>
</dbReference>
<protein>
    <recommendedName>
        <fullName evidence="4 14">Protoporphyrinogen IX oxidase</fullName>
        <shortName evidence="14">PPO</shortName>
        <ecNumber evidence="14 15">1.3.99.-</ecNumber>
    </recommendedName>
</protein>
<feature type="transmembrane region" description="Helical" evidence="14">
    <location>
        <begin position="123"/>
        <end position="141"/>
    </location>
</feature>
<comment type="cofactor">
    <cofactor evidence="14 15">
        <name>heme b</name>
        <dbReference type="ChEBI" id="CHEBI:60344"/>
    </cofactor>
    <text evidence="14 15">Binds 1 heme b (iron(II)-protoporphyrin IX) group per subunit.</text>
</comment>
<feature type="binding site" description="axial binding residue" evidence="14">
    <location>
        <position position="88"/>
    </location>
    <ligand>
        <name>heme</name>
        <dbReference type="ChEBI" id="CHEBI:30413"/>
    </ligand>
    <ligandPart>
        <name>Fe</name>
        <dbReference type="ChEBI" id="CHEBI:18248"/>
    </ligandPart>
</feature>
<dbReference type="RefSeq" id="WP_323737687.1">
    <property type="nucleotide sequence ID" value="NZ_CP112932.1"/>
</dbReference>
<evidence type="ECO:0000256" key="4">
    <source>
        <dbReference type="ARBA" id="ARBA00017504"/>
    </source>
</evidence>
<comment type="subcellular location">
    <subcellularLocation>
        <location evidence="1 14">Cell membrane</location>
        <topology evidence="1 14">Multi-pass membrane protein</topology>
    </subcellularLocation>
</comment>
<keyword evidence="7 14" id="KW-0812">Transmembrane</keyword>
<keyword evidence="10 14" id="KW-0560">Oxidoreductase</keyword>
<evidence type="ECO:0000256" key="3">
    <source>
        <dbReference type="ARBA" id="ARBA00006501"/>
    </source>
</evidence>
<dbReference type="HAMAP" id="MF_02239">
    <property type="entry name" value="HemJ"/>
    <property type="match status" value="1"/>
</dbReference>
<keyword evidence="5 14" id="KW-1003">Cell membrane</keyword>
<comment type="pathway">
    <text evidence="2 14 15">Porphyrin-containing compound metabolism; protoporphyrin-IX biosynthesis; protoporphyrin-IX from protoporphyrinogen-IX: step 1/1.</text>
</comment>
<name>A0ABZ0US38_9RICK</name>
<dbReference type="PANTHER" id="PTHR40255:SF1">
    <property type="entry name" value="PROTOPORPHYRINOGEN IX OXIDASE"/>
    <property type="match status" value="1"/>
</dbReference>
<keyword evidence="12 14" id="KW-0472">Membrane</keyword>
<evidence type="ECO:0000256" key="1">
    <source>
        <dbReference type="ARBA" id="ARBA00004651"/>
    </source>
</evidence>
<accession>A0ABZ0US38</accession>
<feature type="transmembrane region" description="Helical" evidence="14">
    <location>
        <begin position="83"/>
        <end position="102"/>
    </location>
</feature>
<reference evidence="16 17" key="1">
    <citation type="submission" date="2022-10" db="EMBL/GenBank/DDBJ databases">
        <title>Host association and intracellularity evolved multiple times independently in the Rickettsiales.</title>
        <authorList>
            <person name="Castelli M."/>
            <person name="Nardi T."/>
            <person name="Gammuto L."/>
            <person name="Bellinzona G."/>
            <person name="Sabaneyeva E."/>
            <person name="Potekhin A."/>
            <person name="Serra V."/>
            <person name="Petroni G."/>
            <person name="Sassera D."/>
        </authorList>
    </citation>
    <scope>NUCLEOTIDE SEQUENCE [LARGE SCALE GENOMIC DNA]</scope>
    <source>
        <strain evidence="16 17">Kr 154-4</strain>
    </source>
</reference>
<keyword evidence="17" id="KW-1185">Reference proteome</keyword>
<evidence type="ECO:0000256" key="11">
    <source>
        <dbReference type="ARBA" id="ARBA00023004"/>
    </source>
</evidence>
<comment type="function">
    <text evidence="14 15">Catalyzes the oxidation of protoporphyrinogen IX to protoporphyrin IX.</text>
</comment>
<feature type="binding site" description="axial binding residue" evidence="14">
    <location>
        <position position="12"/>
    </location>
    <ligand>
        <name>heme</name>
        <dbReference type="ChEBI" id="CHEBI:30413"/>
    </ligand>
    <ligandPart>
        <name>Fe</name>
        <dbReference type="ChEBI" id="CHEBI:18248"/>
    </ligandPart>
</feature>
<evidence type="ECO:0000256" key="2">
    <source>
        <dbReference type="ARBA" id="ARBA00005073"/>
    </source>
</evidence>
<evidence type="ECO:0000256" key="9">
    <source>
        <dbReference type="ARBA" id="ARBA00022989"/>
    </source>
</evidence>
<dbReference type="EC" id="1.3.99.-" evidence="14 15"/>
<sequence length="145" mass="17016">MDNYYSWFKVLHIFAVISWMVGLLYLPRIYVYHTRVSRDSEADKIFQLMEYRLLKIIMNPAMIMTFIFGLINAHIYGFVALGVWFHIKITAVLGLSCIHGLLAKWRKDFANGTNKHSEKFYRIINEIPAILMLVAIIMVIIKPFE</sequence>
<evidence type="ECO:0000256" key="8">
    <source>
        <dbReference type="ARBA" id="ARBA00022723"/>
    </source>
</evidence>
<dbReference type="PIRSF" id="PIRSF004638">
    <property type="entry name" value="UCP004638"/>
    <property type="match status" value="1"/>
</dbReference>
<evidence type="ECO:0000256" key="12">
    <source>
        <dbReference type="ARBA" id="ARBA00023136"/>
    </source>
</evidence>
<dbReference type="PANTHER" id="PTHR40255">
    <property type="entry name" value="UPF0093 MEMBRANE PROTEIN SLR1790"/>
    <property type="match status" value="1"/>
</dbReference>
<comment type="catalytic activity">
    <reaction evidence="13 14 15">
        <text>protoporphyrinogen IX + 3 A = protoporphyrin IX + 3 AH2</text>
        <dbReference type="Rhea" id="RHEA:62000"/>
        <dbReference type="ChEBI" id="CHEBI:13193"/>
        <dbReference type="ChEBI" id="CHEBI:17499"/>
        <dbReference type="ChEBI" id="CHEBI:57306"/>
        <dbReference type="ChEBI" id="CHEBI:57307"/>
    </reaction>
</comment>
<evidence type="ECO:0000256" key="6">
    <source>
        <dbReference type="ARBA" id="ARBA00022617"/>
    </source>
</evidence>
<evidence type="ECO:0000256" key="10">
    <source>
        <dbReference type="ARBA" id="ARBA00023002"/>
    </source>
</evidence>
<dbReference type="Pfam" id="PF03653">
    <property type="entry name" value="UPF0093"/>
    <property type="match status" value="1"/>
</dbReference>
<evidence type="ECO:0000256" key="13">
    <source>
        <dbReference type="ARBA" id="ARBA00048390"/>
    </source>
</evidence>
<gene>
    <name evidence="16" type="ORF">Trichorick_00747</name>
</gene>
<keyword evidence="6 14" id="KW-0349">Heme</keyword>